<dbReference type="Pfam" id="PF22494">
    <property type="entry name" value="choice_anch_I"/>
    <property type="match status" value="1"/>
</dbReference>
<dbReference type="GO" id="GO:0007154">
    <property type="term" value="P:cell communication"/>
    <property type="evidence" value="ECO:0007669"/>
    <property type="project" value="InterPro"/>
</dbReference>
<evidence type="ECO:0000256" key="2">
    <source>
        <dbReference type="ARBA" id="ARBA00022737"/>
    </source>
</evidence>
<dbReference type="Proteomes" id="UP000199580">
    <property type="component" value="Unassembled WGS sequence"/>
</dbReference>
<dbReference type="InterPro" id="IPR015943">
    <property type="entry name" value="WD40/YVTN_repeat-like_dom_sf"/>
</dbReference>
<dbReference type="InterPro" id="IPR038081">
    <property type="entry name" value="CalX-like_sf"/>
</dbReference>
<proteinExistence type="predicted"/>
<evidence type="ECO:0000256" key="3">
    <source>
        <dbReference type="ARBA" id="ARBA00022837"/>
    </source>
</evidence>
<dbReference type="NCBIfam" id="TIGR04183">
    <property type="entry name" value="Por_Secre_tail"/>
    <property type="match status" value="1"/>
</dbReference>
<dbReference type="InterPro" id="IPR032812">
    <property type="entry name" value="SbsA_Ig"/>
</dbReference>
<dbReference type="InterPro" id="IPR003644">
    <property type="entry name" value="Calx_beta"/>
</dbReference>
<dbReference type="SUPFAM" id="SSF51004">
    <property type="entry name" value="C-terminal (heme d1) domain of cytochrome cd1-nitrite reductase"/>
    <property type="match status" value="1"/>
</dbReference>
<keyword evidence="1" id="KW-0732">Signal</keyword>
<reference evidence="5 6" key="1">
    <citation type="submission" date="2016-10" db="EMBL/GenBank/DDBJ databases">
        <authorList>
            <person name="de Groot N.N."/>
        </authorList>
    </citation>
    <scope>NUCLEOTIDE SEQUENCE [LARGE SCALE GENOMIC DNA]</scope>
    <source>
        <strain evidence="5 6">CGMCC 1.10076</strain>
    </source>
</reference>
<dbReference type="InterPro" id="IPR011048">
    <property type="entry name" value="Haem_d1_sf"/>
</dbReference>
<dbReference type="InterPro" id="IPR026444">
    <property type="entry name" value="Secre_tail"/>
</dbReference>
<dbReference type="Gene3D" id="2.130.10.10">
    <property type="entry name" value="YVTN repeat-like/Quinoprotein amine dehydrogenase"/>
    <property type="match status" value="1"/>
</dbReference>
<dbReference type="Gene3D" id="2.60.40.2030">
    <property type="match status" value="1"/>
</dbReference>
<feature type="domain" description="LTD" evidence="4">
    <location>
        <begin position="306"/>
        <end position="460"/>
    </location>
</feature>
<dbReference type="GO" id="GO:0016020">
    <property type="term" value="C:membrane"/>
    <property type="evidence" value="ECO:0007669"/>
    <property type="project" value="InterPro"/>
</dbReference>
<accession>A0A1G8VYG5</accession>
<dbReference type="Pfam" id="PF18962">
    <property type="entry name" value="Por_Secre_tail"/>
    <property type="match status" value="1"/>
</dbReference>
<keyword evidence="6" id="KW-1185">Reference proteome</keyword>
<dbReference type="InterPro" id="IPR001322">
    <property type="entry name" value="Lamin_tail_dom"/>
</dbReference>
<dbReference type="PANTHER" id="PTHR46928:SF1">
    <property type="entry name" value="MESENCHYME-SPECIFIC CELL SURFACE GLYCOPROTEIN"/>
    <property type="match status" value="1"/>
</dbReference>
<dbReference type="Pfam" id="PF03160">
    <property type="entry name" value="Calx-beta"/>
    <property type="match status" value="1"/>
</dbReference>
<dbReference type="Pfam" id="PF13205">
    <property type="entry name" value="Big_5"/>
    <property type="match status" value="1"/>
</dbReference>
<evidence type="ECO:0000313" key="5">
    <source>
        <dbReference type="EMBL" id="SDJ70803.1"/>
    </source>
</evidence>
<dbReference type="EMBL" id="FNEZ01000002">
    <property type="protein sequence ID" value="SDJ70803.1"/>
    <property type="molecule type" value="Genomic_DNA"/>
</dbReference>
<dbReference type="STRING" id="1128970.SAMN04487935_1558"/>
<dbReference type="PANTHER" id="PTHR46928">
    <property type="entry name" value="MESENCHYME-SPECIFIC CELL SURFACE GLYCOPROTEIN"/>
    <property type="match status" value="1"/>
</dbReference>
<dbReference type="SMART" id="SM00237">
    <property type="entry name" value="Calx_beta"/>
    <property type="match status" value="1"/>
</dbReference>
<name>A0A1G8VYG5_9FLAO</name>
<dbReference type="SUPFAM" id="SSF141072">
    <property type="entry name" value="CalX-like"/>
    <property type="match status" value="1"/>
</dbReference>
<dbReference type="PROSITE" id="PS51841">
    <property type="entry name" value="LTD"/>
    <property type="match status" value="1"/>
</dbReference>
<keyword evidence="2" id="KW-0677">Repeat</keyword>
<dbReference type="InterPro" id="IPR014755">
    <property type="entry name" value="Cu-Rt/internalin_Ig-like"/>
</dbReference>
<protein>
    <submittedName>
        <fullName evidence="5">Por secretion system C-terminal sorting domain-containing protein</fullName>
    </submittedName>
</protein>
<dbReference type="AlphaFoldDB" id="A0A1G8VYG5"/>
<gene>
    <name evidence="5" type="ORF">SAMN04487935_1558</name>
</gene>
<dbReference type="InterPro" id="IPR052956">
    <property type="entry name" value="Mesenchyme-surface_protein"/>
</dbReference>
<dbReference type="Gene3D" id="2.60.40.1220">
    <property type="match status" value="1"/>
</dbReference>
<evidence type="ECO:0000313" key="6">
    <source>
        <dbReference type="Proteomes" id="UP000199580"/>
    </source>
</evidence>
<dbReference type="InterPro" id="IPR055188">
    <property type="entry name" value="Choice_anch_I"/>
</dbReference>
<sequence length="1178" mass="123590">MLFSLCAMGISHAQLTNPGDIAFVGFNADGDDDVAFVTFKDIPANTSIYFCDSEWNGTAFGTDEGDFTWTSGSAVIPAGTVISINNLSAAIAPSLGTISLNNAGGLSASGDAMFAFLGTAPRTVTTMLAAISNSSSGFGTLTNSGLAAGTTAVLLTEGTDMAKYNGPRSGLDRNGYLAQLGSMAQWQLEDTVADDHNNGTNPDLPFNLDSFVISSGDATAPSVASVKVTSANTIEIIFSEDVTVASANAISSYEISPGLDITNAVYDAALHKVTITHAGFASGIGYNLDVANVSDLAENVMEAYQSPFLYFNGLTSGLVITEIMYNAPSANSNQLEFLEIYNNTTAALAIGGIKVKDEGNFTFEFPEMNLAANATVLLANDKTSADAFYGVSFLDMPQGIINALGNGGEMLQILNSQDAIISQIAYDDAAPWPLSPDGNGPSLELLNPNGNLNDGNNWAPAIHLVGQSLGVDVFASPGIYAPNVASSISFDTEYAFANENSGTIAVNVTISNAASTAVTATVSAVSGSGTAVSGTDYDFTLQTITFPANSTTAVIVNIPVINNTIAGKDKFFVLELSNPTGATLGGIKSKVIYILDDEESAPTASGALDINFLSSYVVDANGSAEIVAHDPVSQRLFVLNSTATKINILDFSNPSAITQINTLDMSAYGIGATSVSYKNGIVAATVEGANFENGKVIFMDINGENVRVVNAGVLPDMITFTHDGTKVLTANEGQPNSDYSIDPEGSISVIDVSAGLANITQANVTTINFNAYDSQKAALKAAGVRIFGPNASVSQDFEPEYITIAADNQTAWVTLQENNALAVVNLATNQVTSIIPLGTKDHSIARNALDASDQNGQIFMSAWPIKGMYMPDAIANYSVGGTNYLVTANEGDAREYDNMEEEVKVGDADYVLDPTVFPNAALLKKNTNLGRLAVTNQSGDLDGDGDFDEIHTFGARSFSIWNGTTGTLVYDSGDDFERITAADPVFGALFNASNDNSNFKNRSDNKGPEPEGITVGEINGKTYAFITLERVGGVMTYDVTNPVAPVFVSYNNNRTIGSVGGDLGPEGIIYVKPADSPVDKGLVVMANEVSATISVYQINNDVLNANNFDSKEAFAVYPNPVNNGIVYFSKPIDAKLYDLSGRFIAEKANASFLNVSGLSKGIYLIKANNGASRKIIIK</sequence>
<evidence type="ECO:0000259" key="4">
    <source>
        <dbReference type="PROSITE" id="PS51841"/>
    </source>
</evidence>
<dbReference type="Pfam" id="PF00932">
    <property type="entry name" value="LTD"/>
    <property type="match status" value="1"/>
</dbReference>
<dbReference type="NCBIfam" id="NF038117">
    <property type="entry name" value="choice_anch_I"/>
    <property type="match status" value="1"/>
</dbReference>
<keyword evidence="3" id="KW-0106">Calcium</keyword>
<evidence type="ECO:0000256" key="1">
    <source>
        <dbReference type="ARBA" id="ARBA00022729"/>
    </source>
</evidence>
<organism evidence="5 6">
    <name type="scientific">Flavobacterium noncentrifugens</name>
    <dbReference type="NCBI Taxonomy" id="1128970"/>
    <lineage>
        <taxon>Bacteria</taxon>
        <taxon>Pseudomonadati</taxon>
        <taxon>Bacteroidota</taxon>
        <taxon>Flavobacteriia</taxon>
        <taxon>Flavobacteriales</taxon>
        <taxon>Flavobacteriaceae</taxon>
        <taxon>Flavobacterium</taxon>
    </lineage>
</organism>